<dbReference type="EMBL" id="QXGB01001332">
    <property type="protein sequence ID" value="KAE9192627.1"/>
    <property type="molecule type" value="Genomic_DNA"/>
</dbReference>
<evidence type="ECO:0000313" key="4">
    <source>
        <dbReference type="EMBL" id="KAE9091286.1"/>
    </source>
</evidence>
<dbReference type="EMBL" id="QXFY01001375">
    <property type="protein sequence ID" value="KAE9319485.1"/>
    <property type="molecule type" value="Genomic_DNA"/>
</dbReference>
<evidence type="ECO:0000313" key="15">
    <source>
        <dbReference type="Proteomes" id="UP000440367"/>
    </source>
</evidence>
<evidence type="ECO:0000313" key="17">
    <source>
        <dbReference type="Proteomes" id="UP000441208"/>
    </source>
</evidence>
<dbReference type="Proteomes" id="UP000441208">
    <property type="component" value="Unassembled WGS sequence"/>
</dbReference>
<dbReference type="EMBL" id="QXGA01001336">
    <property type="protein sequence ID" value="KAE9121907.1"/>
    <property type="molecule type" value="Genomic_DNA"/>
</dbReference>
<feature type="domain" description="Reverse transcriptase Ty1/copia-type" evidence="1">
    <location>
        <begin position="1"/>
        <end position="43"/>
    </location>
</feature>
<dbReference type="Proteomes" id="UP000440732">
    <property type="component" value="Unassembled WGS sequence"/>
</dbReference>
<evidence type="ECO:0000313" key="20">
    <source>
        <dbReference type="Proteomes" id="UP000486351"/>
    </source>
</evidence>
<evidence type="ECO:0000313" key="6">
    <source>
        <dbReference type="EMBL" id="KAE9121907.1"/>
    </source>
</evidence>
<evidence type="ECO:0000313" key="18">
    <source>
        <dbReference type="Proteomes" id="UP000460718"/>
    </source>
</evidence>
<dbReference type="Proteomes" id="UP000476176">
    <property type="component" value="Unassembled WGS sequence"/>
</dbReference>
<dbReference type="Proteomes" id="UP000437068">
    <property type="component" value="Unassembled WGS sequence"/>
</dbReference>
<dbReference type="Proteomes" id="UP000488956">
    <property type="component" value="Unassembled WGS sequence"/>
</dbReference>
<dbReference type="Proteomes" id="UP000460718">
    <property type="component" value="Unassembled WGS sequence"/>
</dbReference>
<evidence type="ECO:0000313" key="5">
    <source>
        <dbReference type="EMBL" id="KAE9093963.1"/>
    </source>
</evidence>
<evidence type="ECO:0000313" key="16">
    <source>
        <dbReference type="Proteomes" id="UP000440732"/>
    </source>
</evidence>
<protein>
    <recommendedName>
        <fullName evidence="1">Reverse transcriptase Ty1/copia-type domain-containing protein</fullName>
    </recommendedName>
</protein>
<name>A0A6A3E8Y4_9STRA</name>
<dbReference type="Proteomes" id="UP000440367">
    <property type="component" value="Unassembled WGS sequence"/>
</dbReference>
<dbReference type="EMBL" id="QXFW01001364">
    <property type="protein sequence ID" value="KAE8991958.1"/>
    <property type="molecule type" value="Genomic_DNA"/>
</dbReference>
<dbReference type="AlphaFoldDB" id="A0A6A3E8Y4"/>
<evidence type="ECO:0000313" key="8">
    <source>
        <dbReference type="EMBL" id="KAE9206224.1"/>
    </source>
</evidence>
<dbReference type="InterPro" id="IPR013103">
    <property type="entry name" value="RVT_2"/>
</dbReference>
<dbReference type="EMBL" id="QXFX01001379">
    <property type="protein sequence ID" value="KAE9091286.1"/>
    <property type="molecule type" value="Genomic_DNA"/>
</dbReference>
<evidence type="ECO:0000313" key="13">
    <source>
        <dbReference type="Proteomes" id="UP000433483"/>
    </source>
</evidence>
<evidence type="ECO:0000313" key="19">
    <source>
        <dbReference type="Proteomes" id="UP000476176"/>
    </source>
</evidence>
<dbReference type="EMBL" id="QXGC01001256">
    <property type="protein sequence ID" value="KAE9207212.1"/>
    <property type="molecule type" value="Genomic_DNA"/>
</dbReference>
<dbReference type="Pfam" id="PF07727">
    <property type="entry name" value="RVT_2"/>
    <property type="match status" value="1"/>
</dbReference>
<proteinExistence type="predicted"/>
<keyword evidence="13" id="KW-1185">Reference proteome</keyword>
<evidence type="ECO:0000313" key="12">
    <source>
        <dbReference type="Proteomes" id="UP000429523"/>
    </source>
</evidence>
<evidence type="ECO:0000313" key="11">
    <source>
        <dbReference type="EMBL" id="KAE9319485.1"/>
    </source>
</evidence>
<dbReference type="Proteomes" id="UP000486351">
    <property type="component" value="Unassembled WGS sequence"/>
</dbReference>
<dbReference type="EMBL" id="QXGF01001419">
    <property type="protein sequence ID" value="KAE8930142.1"/>
    <property type="molecule type" value="Genomic_DNA"/>
</dbReference>
<gene>
    <name evidence="10" type="ORF">PF001_g18058</name>
    <name evidence="8" type="ORF">PF002_g20077</name>
    <name evidence="9" type="ORF">PF004_g17086</name>
    <name evidence="7" type="ORF">PF005_g18381</name>
    <name evidence="6" type="ORF">PF006_g17773</name>
    <name evidence="5" type="ORF">PF007_g17927</name>
    <name evidence="11" type="ORF">PF008_g18256</name>
    <name evidence="2" type="ORF">PF009_g19756</name>
    <name evidence="4" type="ORF">PF010_g18240</name>
    <name evidence="3" type="ORF">PF011_g17732</name>
</gene>
<reference evidence="12 13" key="1">
    <citation type="submission" date="2018-08" db="EMBL/GenBank/DDBJ databases">
        <title>Genomic investigation of the strawberry pathogen Phytophthora fragariae indicates pathogenicity is determined by transcriptional variation in three key races.</title>
        <authorList>
            <person name="Adams T.M."/>
            <person name="Armitage A.D."/>
            <person name="Sobczyk M.K."/>
            <person name="Bates H.J."/>
            <person name="Dunwell J.M."/>
            <person name="Nellist C.F."/>
            <person name="Harrison R.J."/>
        </authorList>
    </citation>
    <scope>NUCLEOTIDE SEQUENCE [LARGE SCALE GENOMIC DNA]</scope>
    <source>
        <strain evidence="10 14">A4</strain>
        <strain evidence="8 15">BC-1</strain>
        <strain evidence="9 19">BC-23</strain>
        <strain evidence="7 13">NOV-27</strain>
        <strain evidence="6 16">NOV-5</strain>
        <strain evidence="5 17">NOV-71</strain>
        <strain evidence="11 20">NOV-77</strain>
        <strain evidence="2 12">NOV-9</strain>
        <strain evidence="4 21">ONT-3</strain>
        <strain evidence="3 18">SCRP245</strain>
    </source>
</reference>
<evidence type="ECO:0000313" key="7">
    <source>
        <dbReference type="EMBL" id="KAE9192627.1"/>
    </source>
</evidence>
<sequence>MRQLPGFEIGGRGMVWRLKKALYGLKQAGKEWYDEIDAFFTAQGLVATRALPNLRPSPQTRVLTETKSSESQ</sequence>
<evidence type="ECO:0000313" key="3">
    <source>
        <dbReference type="EMBL" id="KAE8991958.1"/>
    </source>
</evidence>
<dbReference type="Proteomes" id="UP000433483">
    <property type="component" value="Unassembled WGS sequence"/>
</dbReference>
<accession>A0A6A3E8Y4</accession>
<evidence type="ECO:0000313" key="14">
    <source>
        <dbReference type="Proteomes" id="UP000437068"/>
    </source>
</evidence>
<evidence type="ECO:0000313" key="9">
    <source>
        <dbReference type="EMBL" id="KAE9207212.1"/>
    </source>
</evidence>
<dbReference type="EMBL" id="QXGD01001433">
    <property type="protein sequence ID" value="KAE9206224.1"/>
    <property type="molecule type" value="Genomic_DNA"/>
</dbReference>
<dbReference type="EMBL" id="QXGE01001350">
    <property type="protein sequence ID" value="KAE9293860.1"/>
    <property type="molecule type" value="Genomic_DNA"/>
</dbReference>
<dbReference type="Proteomes" id="UP000429523">
    <property type="component" value="Unassembled WGS sequence"/>
</dbReference>
<organism evidence="2 12">
    <name type="scientific">Phytophthora fragariae</name>
    <dbReference type="NCBI Taxonomy" id="53985"/>
    <lineage>
        <taxon>Eukaryota</taxon>
        <taxon>Sar</taxon>
        <taxon>Stramenopiles</taxon>
        <taxon>Oomycota</taxon>
        <taxon>Peronosporomycetes</taxon>
        <taxon>Peronosporales</taxon>
        <taxon>Peronosporaceae</taxon>
        <taxon>Phytophthora</taxon>
    </lineage>
</organism>
<dbReference type="EMBL" id="QXFZ01001250">
    <property type="protein sequence ID" value="KAE9093963.1"/>
    <property type="molecule type" value="Genomic_DNA"/>
</dbReference>
<evidence type="ECO:0000313" key="10">
    <source>
        <dbReference type="EMBL" id="KAE9293860.1"/>
    </source>
</evidence>
<comment type="caution">
    <text evidence="2">The sequence shown here is derived from an EMBL/GenBank/DDBJ whole genome shotgun (WGS) entry which is preliminary data.</text>
</comment>
<evidence type="ECO:0000313" key="21">
    <source>
        <dbReference type="Proteomes" id="UP000488956"/>
    </source>
</evidence>
<evidence type="ECO:0000313" key="2">
    <source>
        <dbReference type="EMBL" id="KAE8930142.1"/>
    </source>
</evidence>
<evidence type="ECO:0000259" key="1">
    <source>
        <dbReference type="Pfam" id="PF07727"/>
    </source>
</evidence>